<protein>
    <submittedName>
        <fullName evidence="2">Uncharacterized protein</fullName>
    </submittedName>
</protein>
<evidence type="ECO:0000313" key="3">
    <source>
        <dbReference type="Proteomes" id="UP000027222"/>
    </source>
</evidence>
<feature type="non-terminal residue" evidence="2">
    <location>
        <position position="1"/>
    </location>
</feature>
<dbReference type="HOGENOM" id="CLU_092528_0_0_1"/>
<accession>A0A067TKK2</accession>
<reference evidence="3" key="1">
    <citation type="journal article" date="2014" name="Proc. Natl. Acad. Sci. U.S.A.">
        <title>Extensive sampling of basidiomycete genomes demonstrates inadequacy of the white-rot/brown-rot paradigm for wood decay fungi.</title>
        <authorList>
            <person name="Riley R."/>
            <person name="Salamov A.A."/>
            <person name="Brown D.W."/>
            <person name="Nagy L.G."/>
            <person name="Floudas D."/>
            <person name="Held B.W."/>
            <person name="Levasseur A."/>
            <person name="Lombard V."/>
            <person name="Morin E."/>
            <person name="Otillar R."/>
            <person name="Lindquist E.A."/>
            <person name="Sun H."/>
            <person name="LaButti K.M."/>
            <person name="Schmutz J."/>
            <person name="Jabbour D."/>
            <person name="Luo H."/>
            <person name="Baker S.E."/>
            <person name="Pisabarro A.G."/>
            <person name="Walton J.D."/>
            <person name="Blanchette R.A."/>
            <person name="Henrissat B."/>
            <person name="Martin F."/>
            <person name="Cullen D."/>
            <person name="Hibbett D.S."/>
            <person name="Grigoriev I.V."/>
        </authorList>
    </citation>
    <scope>NUCLEOTIDE SEQUENCE [LARGE SCALE GENOMIC DNA]</scope>
    <source>
        <strain evidence="3">CBS 339.88</strain>
    </source>
</reference>
<gene>
    <name evidence="2" type="ORF">GALMADRAFT_63310</name>
</gene>
<dbReference type="OrthoDB" id="3044029at2759"/>
<dbReference type="AlphaFoldDB" id="A0A067TKK2"/>
<feature type="region of interest" description="Disordered" evidence="1">
    <location>
        <begin position="1"/>
        <end position="33"/>
    </location>
</feature>
<dbReference type="EMBL" id="KL142373">
    <property type="protein sequence ID" value="KDR79458.1"/>
    <property type="molecule type" value="Genomic_DNA"/>
</dbReference>
<dbReference type="STRING" id="685588.A0A067TKK2"/>
<evidence type="ECO:0000256" key="1">
    <source>
        <dbReference type="SAM" id="MobiDB-lite"/>
    </source>
</evidence>
<evidence type="ECO:0000313" key="2">
    <source>
        <dbReference type="EMBL" id="KDR79458.1"/>
    </source>
</evidence>
<sequence length="144" mass="15066">RTPHTNVGDSEHPGGMQAYCSASAHSSPDQGQLSSEFWRNVEFKTGNGVNGKRYAQLTGCINPSTLDRINANDGGGQYDSSGGVGGNGNPEGSACEGYNHYVELLEPAGPRACIRCCDDPADCPTTMDTSGCPNVIPGNYFDCA</sequence>
<name>A0A067TKK2_GALM3</name>
<keyword evidence="3" id="KW-1185">Reference proteome</keyword>
<organism evidence="2 3">
    <name type="scientific">Galerina marginata (strain CBS 339.88)</name>
    <dbReference type="NCBI Taxonomy" id="685588"/>
    <lineage>
        <taxon>Eukaryota</taxon>
        <taxon>Fungi</taxon>
        <taxon>Dikarya</taxon>
        <taxon>Basidiomycota</taxon>
        <taxon>Agaricomycotina</taxon>
        <taxon>Agaricomycetes</taxon>
        <taxon>Agaricomycetidae</taxon>
        <taxon>Agaricales</taxon>
        <taxon>Agaricineae</taxon>
        <taxon>Strophariaceae</taxon>
        <taxon>Galerina</taxon>
    </lineage>
</organism>
<dbReference type="Proteomes" id="UP000027222">
    <property type="component" value="Unassembled WGS sequence"/>
</dbReference>
<feature type="compositionally biased region" description="Polar residues" evidence="1">
    <location>
        <begin position="23"/>
        <end position="33"/>
    </location>
</feature>
<proteinExistence type="predicted"/>